<dbReference type="AlphaFoldDB" id="A0AA37FX25"/>
<protein>
    <submittedName>
        <fullName evidence="2">Uncharacterized protein</fullName>
    </submittedName>
</protein>
<feature type="compositionally biased region" description="Gly residues" evidence="1">
    <location>
        <begin position="69"/>
        <end position="79"/>
    </location>
</feature>
<proteinExistence type="predicted"/>
<dbReference type="EMBL" id="BPNN01000092">
    <property type="protein sequence ID" value="GJA65437.1"/>
    <property type="molecule type" value="Genomic_DNA"/>
</dbReference>
<feature type="region of interest" description="Disordered" evidence="1">
    <location>
        <begin position="44"/>
        <end position="79"/>
    </location>
</feature>
<evidence type="ECO:0000313" key="3">
    <source>
        <dbReference type="Proteomes" id="UP000886934"/>
    </source>
</evidence>
<name>A0AA37FX25_AERCA</name>
<accession>A0AA37FX25</accession>
<gene>
    <name evidence="2" type="ORF">KAM351_40480</name>
</gene>
<sequence length="79" mass="8322">MSDKKGGRFHVDKSPKGGAISRTWGGDFTWISAAIHRVYPQFGRSGVGAGQVTPETTRPPRSEAAGAVLQGGGDFTKFS</sequence>
<organism evidence="2 3">
    <name type="scientific">Aeromonas caviae</name>
    <name type="common">Aeromonas punctata</name>
    <dbReference type="NCBI Taxonomy" id="648"/>
    <lineage>
        <taxon>Bacteria</taxon>
        <taxon>Pseudomonadati</taxon>
        <taxon>Pseudomonadota</taxon>
        <taxon>Gammaproteobacteria</taxon>
        <taxon>Aeromonadales</taxon>
        <taxon>Aeromonadaceae</taxon>
        <taxon>Aeromonas</taxon>
    </lineage>
</organism>
<evidence type="ECO:0000256" key="1">
    <source>
        <dbReference type="SAM" id="MobiDB-lite"/>
    </source>
</evidence>
<dbReference type="Proteomes" id="UP000886934">
    <property type="component" value="Unassembled WGS sequence"/>
</dbReference>
<comment type="caution">
    <text evidence="2">The sequence shown here is derived from an EMBL/GenBank/DDBJ whole genome shotgun (WGS) entry which is preliminary data.</text>
</comment>
<reference evidence="2" key="1">
    <citation type="submission" date="2021-07" db="EMBL/GenBank/DDBJ databases">
        <title>Draft genome sequence of carbapenem-resistant Aeromonas spp. in Japan.</title>
        <authorList>
            <person name="Maehana S."/>
            <person name="Suzuki M."/>
            <person name="Kitasato H."/>
        </authorList>
    </citation>
    <scope>NUCLEOTIDE SEQUENCE</scope>
    <source>
        <strain evidence="2">KAM351</strain>
    </source>
</reference>
<evidence type="ECO:0000313" key="2">
    <source>
        <dbReference type="EMBL" id="GJA65437.1"/>
    </source>
</evidence>